<feature type="compositionally biased region" description="Low complexity" evidence="1">
    <location>
        <begin position="196"/>
        <end position="219"/>
    </location>
</feature>
<gene>
    <name evidence="3" type="ORF">SAMN04489764_1235</name>
</gene>
<dbReference type="Proteomes" id="UP000217103">
    <property type="component" value="Unassembled WGS sequence"/>
</dbReference>
<dbReference type="Pfam" id="PF25547">
    <property type="entry name" value="WXG100_2"/>
    <property type="match status" value="1"/>
</dbReference>
<dbReference type="AlphaFoldDB" id="A0A1H1C103"/>
<proteinExistence type="predicted"/>
<feature type="domain" description="Outer membrane channel protein CpnT-like N-terminal" evidence="2">
    <location>
        <begin position="11"/>
        <end position="137"/>
    </location>
</feature>
<feature type="region of interest" description="Disordered" evidence="1">
    <location>
        <begin position="196"/>
        <end position="285"/>
    </location>
</feature>
<reference evidence="3 4" key="1">
    <citation type="submission" date="2016-10" db="EMBL/GenBank/DDBJ databases">
        <authorList>
            <person name="de Groot N.N."/>
        </authorList>
    </citation>
    <scope>NUCLEOTIDE SEQUENCE [LARGE SCALE GENOMIC DNA]</scope>
    <source>
        <strain evidence="3 4">DSM 43794</strain>
    </source>
</reference>
<organism evidence="3 4">
    <name type="scientific">Thermostaphylospora chromogena</name>
    <dbReference type="NCBI Taxonomy" id="35622"/>
    <lineage>
        <taxon>Bacteria</taxon>
        <taxon>Bacillati</taxon>
        <taxon>Actinomycetota</taxon>
        <taxon>Actinomycetes</taxon>
        <taxon>Streptosporangiales</taxon>
        <taxon>Thermomonosporaceae</taxon>
        <taxon>Thermostaphylospora</taxon>
    </lineage>
</organism>
<dbReference type="STRING" id="35622.SAMN04489764_1235"/>
<evidence type="ECO:0000313" key="3">
    <source>
        <dbReference type="EMBL" id="SDQ57821.1"/>
    </source>
</evidence>
<evidence type="ECO:0000313" key="4">
    <source>
        <dbReference type="Proteomes" id="UP000217103"/>
    </source>
</evidence>
<accession>A0A1H1C103</accession>
<dbReference type="EMBL" id="FNKK01000002">
    <property type="protein sequence ID" value="SDQ57821.1"/>
    <property type="molecule type" value="Genomic_DNA"/>
</dbReference>
<dbReference type="InterPro" id="IPR057746">
    <property type="entry name" value="CpnT-like_N"/>
</dbReference>
<name>A0A1H1C103_9ACTN</name>
<evidence type="ECO:0000259" key="2">
    <source>
        <dbReference type="Pfam" id="PF25547"/>
    </source>
</evidence>
<protein>
    <recommendedName>
        <fullName evidence="2">Outer membrane channel protein CpnT-like N-terminal domain-containing protein</fullName>
    </recommendedName>
</protein>
<evidence type="ECO:0000256" key="1">
    <source>
        <dbReference type="SAM" id="MobiDB-lite"/>
    </source>
</evidence>
<keyword evidence="4" id="KW-1185">Reference proteome</keyword>
<sequence length="285" mass="30297">MPPPWAKPLTDLAGFPYIDEDEVRKDAHAWRALQAATTVAGNNADTAVHRLSGSYRGTSATALANHWNRVGGSGFMGDASLAARYAPVVLDGAATVITATKVAVIAQAAAGVTRIASAMATGGPLALGTVAATYFATRYAMRKVLREAQEGSARVLVPGINRRVTEPLQRLLQNLRGPMGAPPLAVAGGGRVPLMTRPTFTTGPRGFTTGPTGPRGIRILNMGRSRRNYSRQSGPQLSAAEREALEAKRQGKPYDRKLANSAEQKLKTAEKFEGKRNAQKRGKNK</sequence>
<feature type="compositionally biased region" description="Basic and acidic residues" evidence="1">
    <location>
        <begin position="240"/>
        <end position="276"/>
    </location>
</feature>